<evidence type="ECO:0000313" key="1">
    <source>
        <dbReference type="EMBL" id="NMV39886.1"/>
    </source>
</evidence>
<protein>
    <submittedName>
        <fullName evidence="1">Uncharacterized protein</fullName>
    </submittedName>
</protein>
<gene>
    <name evidence="1" type="ORF">HGR00_18405</name>
</gene>
<sequence>MARFKFRRGEAVVHYSLVGPHIGYWGRKAGAYRVLATNPDMLDAGACISEKDQGHTIFPAPNSHGVYDKRHALRIGYRSSSGRDYAAAYVLQIAPDVWAWTIEYTIATGGYSGFQSPLTAHDSCDTEDKAVTAAIAQLAKSLVDLAKRADGAGSAADRRRLAVRKALVALLSQVSPALRDTIFMLLNDK</sequence>
<reference evidence="1 2" key="1">
    <citation type="submission" date="2020-04" db="EMBL/GenBank/DDBJ databases">
        <title>Ralstonia insidiosa genome sequencing and assembly.</title>
        <authorList>
            <person name="Martins R.C.R."/>
            <person name="Perdigao-Neto L.V."/>
            <person name="Levin A.S.S."/>
            <person name="Costa S.F."/>
        </authorList>
    </citation>
    <scope>NUCLEOTIDE SEQUENCE [LARGE SCALE GENOMIC DNA]</scope>
    <source>
        <strain evidence="1 2">5047</strain>
    </source>
</reference>
<dbReference type="EMBL" id="JABBZM010000017">
    <property type="protein sequence ID" value="NMV39886.1"/>
    <property type="molecule type" value="Genomic_DNA"/>
</dbReference>
<dbReference type="Proteomes" id="UP000575469">
    <property type="component" value="Unassembled WGS sequence"/>
</dbReference>
<evidence type="ECO:0000313" key="2">
    <source>
        <dbReference type="Proteomes" id="UP000575469"/>
    </source>
</evidence>
<name>A0A848P5I6_9RALS</name>
<comment type="caution">
    <text evidence="1">The sequence shown here is derived from an EMBL/GenBank/DDBJ whole genome shotgun (WGS) entry which is preliminary data.</text>
</comment>
<organism evidence="1 2">
    <name type="scientific">Ralstonia insidiosa</name>
    <dbReference type="NCBI Taxonomy" id="190721"/>
    <lineage>
        <taxon>Bacteria</taxon>
        <taxon>Pseudomonadati</taxon>
        <taxon>Pseudomonadota</taxon>
        <taxon>Betaproteobacteria</taxon>
        <taxon>Burkholderiales</taxon>
        <taxon>Burkholderiaceae</taxon>
        <taxon>Ralstonia</taxon>
    </lineage>
</organism>
<dbReference type="RefSeq" id="WP_169340829.1">
    <property type="nucleotide sequence ID" value="NZ_JABBZM010000017.1"/>
</dbReference>
<accession>A0A848P5I6</accession>
<dbReference type="AlphaFoldDB" id="A0A848P5I6"/>
<proteinExistence type="predicted"/>